<accession>A0A1H4R073</accession>
<dbReference type="OrthoDB" id="7365273at2"/>
<name>A0A1H4R073_9BRAD</name>
<dbReference type="InterPro" id="IPR010982">
    <property type="entry name" value="Lambda_DNA-bd_dom_sf"/>
</dbReference>
<dbReference type="AlphaFoldDB" id="A0A1H4R073"/>
<dbReference type="Proteomes" id="UP000183208">
    <property type="component" value="Unassembled WGS sequence"/>
</dbReference>
<dbReference type="InterPro" id="IPR001387">
    <property type="entry name" value="Cro/C1-type_HTH"/>
</dbReference>
<dbReference type="RefSeq" id="WP_074816315.1">
    <property type="nucleotide sequence ID" value="NZ_FNTI01000001.1"/>
</dbReference>
<evidence type="ECO:0000313" key="2">
    <source>
        <dbReference type="Proteomes" id="UP000183208"/>
    </source>
</evidence>
<dbReference type="Gene3D" id="1.10.260.40">
    <property type="entry name" value="lambda repressor-like DNA-binding domains"/>
    <property type="match status" value="1"/>
</dbReference>
<dbReference type="EMBL" id="FNTI01000001">
    <property type="protein sequence ID" value="SEC25235.1"/>
    <property type="molecule type" value="Genomic_DNA"/>
</dbReference>
<reference evidence="1 2" key="1">
    <citation type="submission" date="2016-10" db="EMBL/GenBank/DDBJ databases">
        <authorList>
            <person name="de Groot N.N."/>
        </authorList>
    </citation>
    <scope>NUCLEOTIDE SEQUENCE [LARGE SCALE GENOMIC DNA]</scope>
    <source>
        <strain evidence="1 2">GAS522</strain>
    </source>
</reference>
<protein>
    <submittedName>
        <fullName evidence="1">Helix-turn-helix domain-containing protein</fullName>
    </submittedName>
</protein>
<organism evidence="1 2">
    <name type="scientific">Bradyrhizobium lablabi</name>
    <dbReference type="NCBI Taxonomy" id="722472"/>
    <lineage>
        <taxon>Bacteria</taxon>
        <taxon>Pseudomonadati</taxon>
        <taxon>Pseudomonadota</taxon>
        <taxon>Alphaproteobacteria</taxon>
        <taxon>Hyphomicrobiales</taxon>
        <taxon>Nitrobacteraceae</taxon>
        <taxon>Bradyrhizobium</taxon>
    </lineage>
</organism>
<dbReference type="Pfam" id="PF13560">
    <property type="entry name" value="HTH_31"/>
    <property type="match status" value="1"/>
</dbReference>
<gene>
    <name evidence="1" type="ORF">SAMN05444171_0993</name>
</gene>
<dbReference type="CDD" id="cd00093">
    <property type="entry name" value="HTH_XRE"/>
    <property type="match status" value="1"/>
</dbReference>
<dbReference type="SUPFAM" id="SSF47413">
    <property type="entry name" value="lambda repressor-like DNA-binding domains"/>
    <property type="match status" value="1"/>
</dbReference>
<proteinExistence type="predicted"/>
<dbReference type="GO" id="GO:0003677">
    <property type="term" value="F:DNA binding"/>
    <property type="evidence" value="ECO:0007669"/>
    <property type="project" value="InterPro"/>
</dbReference>
<evidence type="ECO:0000313" key="1">
    <source>
        <dbReference type="EMBL" id="SEC25235.1"/>
    </source>
</evidence>
<sequence>MSKTQRPLSPYAAEAVALLGQLIRRARIERKLKAVDVTDRAGISRGLLRRIETGDPGCTIGAVFEVSTIVGVRLFDTDQTALSRAVETNREIMALLPKSVRSPRIEADDDF</sequence>